<protein>
    <submittedName>
        <fullName evidence="2">Uncharacterized protein</fullName>
    </submittedName>
</protein>
<evidence type="ECO:0000256" key="1">
    <source>
        <dbReference type="SAM" id="MobiDB-lite"/>
    </source>
</evidence>
<keyword evidence="3" id="KW-1185">Reference proteome</keyword>
<feature type="region of interest" description="Disordered" evidence="1">
    <location>
        <begin position="93"/>
        <end position="121"/>
    </location>
</feature>
<proteinExistence type="predicted"/>
<dbReference type="Proteomes" id="UP001175271">
    <property type="component" value="Unassembled WGS sequence"/>
</dbReference>
<dbReference type="EMBL" id="JAUCMV010000003">
    <property type="protein sequence ID" value="KAK0412962.1"/>
    <property type="molecule type" value="Genomic_DNA"/>
</dbReference>
<reference evidence="2" key="1">
    <citation type="submission" date="2023-06" db="EMBL/GenBank/DDBJ databases">
        <title>Genomic analysis of the entomopathogenic nematode Steinernema hermaphroditum.</title>
        <authorList>
            <person name="Schwarz E.M."/>
            <person name="Heppert J.K."/>
            <person name="Baniya A."/>
            <person name="Schwartz H.T."/>
            <person name="Tan C.-H."/>
            <person name="Antoshechkin I."/>
            <person name="Sternberg P.W."/>
            <person name="Goodrich-Blair H."/>
            <person name="Dillman A.R."/>
        </authorList>
    </citation>
    <scope>NUCLEOTIDE SEQUENCE</scope>
    <source>
        <strain evidence="2">PS9179</strain>
        <tissue evidence="2">Whole animal</tissue>
    </source>
</reference>
<gene>
    <name evidence="2" type="ORF">QR680_006510</name>
</gene>
<accession>A0AA39HY33</accession>
<dbReference type="AlphaFoldDB" id="A0AA39HY33"/>
<evidence type="ECO:0000313" key="2">
    <source>
        <dbReference type="EMBL" id="KAK0412962.1"/>
    </source>
</evidence>
<organism evidence="2 3">
    <name type="scientific">Steinernema hermaphroditum</name>
    <dbReference type="NCBI Taxonomy" id="289476"/>
    <lineage>
        <taxon>Eukaryota</taxon>
        <taxon>Metazoa</taxon>
        <taxon>Ecdysozoa</taxon>
        <taxon>Nematoda</taxon>
        <taxon>Chromadorea</taxon>
        <taxon>Rhabditida</taxon>
        <taxon>Tylenchina</taxon>
        <taxon>Panagrolaimomorpha</taxon>
        <taxon>Strongyloidoidea</taxon>
        <taxon>Steinernematidae</taxon>
        <taxon>Steinernema</taxon>
    </lineage>
</organism>
<name>A0AA39HY33_9BILA</name>
<sequence length="121" mass="14254">MSRAYDFSQSAPAHMFKSLFDQEREDYEHVDPITSSLNDLSLCRAENPEDFGTGDIYEEANQENIPEEKFCDHLYDPDCATCVQKYGIRETKRKLTDEEQRGYEEDDSFVEKKRPKLEERN</sequence>
<comment type="caution">
    <text evidence="2">The sequence shown here is derived from an EMBL/GenBank/DDBJ whole genome shotgun (WGS) entry which is preliminary data.</text>
</comment>
<evidence type="ECO:0000313" key="3">
    <source>
        <dbReference type="Proteomes" id="UP001175271"/>
    </source>
</evidence>